<evidence type="ECO:0000313" key="2">
    <source>
        <dbReference type="EMBL" id="TKV92380.1"/>
    </source>
</evidence>
<name>A0A4U6SUL6_SETVI</name>
<reference evidence="2" key="1">
    <citation type="submission" date="2019-03" db="EMBL/GenBank/DDBJ databases">
        <title>WGS assembly of Setaria viridis.</title>
        <authorList>
            <person name="Huang P."/>
            <person name="Jenkins J."/>
            <person name="Grimwood J."/>
            <person name="Barry K."/>
            <person name="Healey A."/>
            <person name="Mamidi S."/>
            <person name="Sreedasyam A."/>
            <person name="Shu S."/>
            <person name="Feldman M."/>
            <person name="Wu J."/>
            <person name="Yu Y."/>
            <person name="Chen C."/>
            <person name="Johnson J."/>
            <person name="Rokhsar D."/>
            <person name="Baxter I."/>
            <person name="Schmutz J."/>
            <person name="Brutnell T."/>
            <person name="Kellogg E."/>
        </authorList>
    </citation>
    <scope>NUCLEOTIDE SEQUENCE [LARGE SCALE GENOMIC DNA]</scope>
</reference>
<feature type="region of interest" description="Disordered" evidence="1">
    <location>
        <begin position="36"/>
        <end position="86"/>
    </location>
</feature>
<sequence>MRALGAGAGCSRQSRSDSVRYTLITREWDREEEIIAPPVAVGPQPPRSDKTRALVRRTSRVQPRTSPKTNPFFSFCSHPGSKREPRNPVLAFRINSSSECVNKPTIKSPSPAPLPAPGSPIRSRGSHPFVAAGLLLLAPPHFAPRRRGSEEDGAVAARRGAAGSLLGCSCRRRSRCEQHRGLPSLSPCSWYALAFLSL</sequence>
<accession>A0A4U6SUL6</accession>
<feature type="compositionally biased region" description="Polar residues" evidence="1">
    <location>
        <begin position="60"/>
        <end position="72"/>
    </location>
</feature>
<protein>
    <submittedName>
        <fullName evidence="2">Uncharacterized protein</fullName>
    </submittedName>
</protein>
<dbReference type="Gramene" id="TKV92380">
    <property type="protein sequence ID" value="TKV92380"/>
    <property type="gene ID" value="SEVIR_9G159750v2"/>
</dbReference>
<dbReference type="AlphaFoldDB" id="A0A4U6SUL6"/>
<evidence type="ECO:0000313" key="3">
    <source>
        <dbReference type="Proteomes" id="UP000298652"/>
    </source>
</evidence>
<keyword evidence="3" id="KW-1185">Reference proteome</keyword>
<proteinExistence type="predicted"/>
<evidence type="ECO:0000256" key="1">
    <source>
        <dbReference type="SAM" id="MobiDB-lite"/>
    </source>
</evidence>
<gene>
    <name evidence="2" type="ORF">SEVIR_9G159750v2</name>
</gene>
<organism evidence="2 3">
    <name type="scientific">Setaria viridis</name>
    <name type="common">Green bristlegrass</name>
    <name type="synonym">Setaria italica subsp. viridis</name>
    <dbReference type="NCBI Taxonomy" id="4556"/>
    <lineage>
        <taxon>Eukaryota</taxon>
        <taxon>Viridiplantae</taxon>
        <taxon>Streptophyta</taxon>
        <taxon>Embryophyta</taxon>
        <taxon>Tracheophyta</taxon>
        <taxon>Spermatophyta</taxon>
        <taxon>Magnoliopsida</taxon>
        <taxon>Liliopsida</taxon>
        <taxon>Poales</taxon>
        <taxon>Poaceae</taxon>
        <taxon>PACMAD clade</taxon>
        <taxon>Panicoideae</taxon>
        <taxon>Panicodae</taxon>
        <taxon>Paniceae</taxon>
        <taxon>Cenchrinae</taxon>
        <taxon>Setaria</taxon>
    </lineage>
</organism>
<dbReference type="EMBL" id="CM016560">
    <property type="protein sequence ID" value="TKV92380.1"/>
    <property type="molecule type" value="Genomic_DNA"/>
</dbReference>
<dbReference type="Proteomes" id="UP000298652">
    <property type="component" value="Chromosome 9"/>
</dbReference>